<dbReference type="EMBL" id="CP017962">
    <property type="protein sequence ID" value="APC49872.1"/>
    <property type="molecule type" value="Genomic_DNA"/>
</dbReference>
<dbReference type="Gene3D" id="3.40.630.30">
    <property type="match status" value="1"/>
</dbReference>
<dbReference type="SUPFAM" id="SSF55729">
    <property type="entry name" value="Acyl-CoA N-acyltransferases (Nat)"/>
    <property type="match status" value="1"/>
</dbReference>
<feature type="domain" description="N-acetyltransferase" evidence="1">
    <location>
        <begin position="28"/>
        <end position="186"/>
    </location>
</feature>
<dbReference type="InterPro" id="IPR016181">
    <property type="entry name" value="Acyl_CoA_acyltransferase"/>
</dbReference>
<sequence>MNIGGLYVRNSLPELETERLILRRITENDLHDMNEYGGCKEVSQFVSWETHQSLEDTKTFLDLVLQGYAQGESYFWGLILKENNKLIGTINYVTWNQKHRVGEIGYVLSNTYWRRGLMTEAATEVIRFGFREGGLVRIQAKCFLENTGSEGVMKKCGMTYEGTLRQAMYAKGKQHDLKLYAIIKNDDCK</sequence>
<evidence type="ECO:0000313" key="2">
    <source>
        <dbReference type="EMBL" id="APC49872.1"/>
    </source>
</evidence>
<dbReference type="PANTHER" id="PTHR43792:SF9">
    <property type="entry name" value="RIBOSOMAL-PROTEIN-ALANINE ACETYLTRANSFERASE"/>
    <property type="match status" value="1"/>
</dbReference>
<dbReference type="PANTHER" id="PTHR43792">
    <property type="entry name" value="GNAT FAMILY, PUTATIVE (AFU_ORTHOLOGUE AFUA_3G00765)-RELATED-RELATED"/>
    <property type="match status" value="1"/>
</dbReference>
<evidence type="ECO:0000259" key="1">
    <source>
        <dbReference type="PROSITE" id="PS51186"/>
    </source>
</evidence>
<dbReference type="AlphaFoldDB" id="A0AAC9J3I4"/>
<dbReference type="GO" id="GO:0005737">
    <property type="term" value="C:cytoplasm"/>
    <property type="evidence" value="ECO:0007669"/>
    <property type="project" value="TreeGrafter"/>
</dbReference>
<evidence type="ECO:0000313" key="3">
    <source>
        <dbReference type="Proteomes" id="UP000182945"/>
    </source>
</evidence>
<gene>
    <name evidence="2" type="ORF">BME96_17450</name>
</gene>
<dbReference type="GO" id="GO:0008999">
    <property type="term" value="F:protein-N-terminal-alanine acetyltransferase activity"/>
    <property type="evidence" value="ECO:0007669"/>
    <property type="project" value="TreeGrafter"/>
</dbReference>
<protein>
    <submittedName>
        <fullName evidence="2">GNAT family N-acetyltransferase</fullName>
    </submittedName>
</protein>
<dbReference type="PROSITE" id="PS51186">
    <property type="entry name" value="GNAT"/>
    <property type="match status" value="1"/>
</dbReference>
<reference evidence="2 3" key="1">
    <citation type="submission" date="2016-11" db="EMBL/GenBank/DDBJ databases">
        <title>Complete genome sequencing of Virgibacillus halodenitrificans PDB-F2.</title>
        <authorList>
            <person name="Sun Z."/>
            <person name="Zhou Y."/>
            <person name="Li H."/>
        </authorList>
    </citation>
    <scope>NUCLEOTIDE SEQUENCE [LARGE SCALE GENOMIC DNA]</scope>
    <source>
        <strain evidence="2 3">PDB-F2</strain>
    </source>
</reference>
<accession>A0AAC9J3I4</accession>
<name>A0AAC9J3I4_VIRHA</name>
<dbReference type="Proteomes" id="UP000182945">
    <property type="component" value="Chromosome"/>
</dbReference>
<dbReference type="Pfam" id="PF13302">
    <property type="entry name" value="Acetyltransf_3"/>
    <property type="match status" value="1"/>
</dbReference>
<dbReference type="InterPro" id="IPR000182">
    <property type="entry name" value="GNAT_dom"/>
</dbReference>
<organism evidence="2 3">
    <name type="scientific">Virgibacillus halodenitrificans</name>
    <name type="common">Bacillus halodenitrificans</name>
    <dbReference type="NCBI Taxonomy" id="1482"/>
    <lineage>
        <taxon>Bacteria</taxon>
        <taxon>Bacillati</taxon>
        <taxon>Bacillota</taxon>
        <taxon>Bacilli</taxon>
        <taxon>Bacillales</taxon>
        <taxon>Bacillaceae</taxon>
        <taxon>Virgibacillus</taxon>
    </lineage>
</organism>
<proteinExistence type="predicted"/>
<dbReference type="KEGG" id="vhl:BME96_17450"/>
<dbReference type="InterPro" id="IPR051531">
    <property type="entry name" value="N-acetyltransferase"/>
</dbReference>